<evidence type="ECO:0000313" key="2">
    <source>
        <dbReference type="EMBL" id="ACN13164.1"/>
    </source>
</evidence>
<keyword evidence="1 2" id="KW-0812">Transmembrane</keyword>
<dbReference type="STRING" id="177437.HRM2_00410"/>
<evidence type="ECO:0000256" key="1">
    <source>
        <dbReference type="SAM" id="Phobius"/>
    </source>
</evidence>
<feature type="transmembrane region" description="Helical" evidence="1">
    <location>
        <begin position="43"/>
        <end position="67"/>
    </location>
</feature>
<proteinExistence type="predicted"/>
<accession>C0QE47</accession>
<dbReference type="Proteomes" id="UP000000442">
    <property type="component" value="Chromosome"/>
</dbReference>
<dbReference type="KEGG" id="dat:HRM2_00410"/>
<reference evidence="2 3" key="1">
    <citation type="journal article" date="2009" name="Environ. Microbiol.">
        <title>Genome sequence of Desulfobacterium autotrophicum HRM2, a marine sulfate reducer oxidizing organic carbon completely to carbon dioxide.</title>
        <authorList>
            <person name="Strittmatter A.W."/>
            <person name="Liesegang H."/>
            <person name="Rabus R."/>
            <person name="Decker I."/>
            <person name="Amann J."/>
            <person name="Andres S."/>
            <person name="Henne A."/>
            <person name="Fricke W.F."/>
            <person name="Martinez-Arias R."/>
            <person name="Bartels D."/>
            <person name="Goesmann A."/>
            <person name="Krause L."/>
            <person name="Puehler A."/>
            <person name="Klenk H.P."/>
            <person name="Richter M."/>
            <person name="Schuler M."/>
            <person name="Gloeckner F.O."/>
            <person name="Meyerdierks A."/>
            <person name="Gottschalk G."/>
            <person name="Amann R."/>
        </authorList>
    </citation>
    <scope>NUCLEOTIDE SEQUENCE [LARGE SCALE GENOMIC DNA]</scope>
    <source>
        <strain evidence="3">ATCC 43914 / DSM 3382 / HRM2</strain>
    </source>
</reference>
<keyword evidence="1" id="KW-0472">Membrane</keyword>
<protein>
    <submittedName>
        <fullName evidence="2">Non-secretory transmembrane protein</fullName>
    </submittedName>
</protein>
<dbReference type="AlphaFoldDB" id="C0QE47"/>
<organism evidence="2 3">
    <name type="scientific">Desulforapulum autotrophicum (strain ATCC 43914 / DSM 3382 / VKM B-1955 / HRM2)</name>
    <name type="common">Desulfobacterium autotrophicum</name>
    <dbReference type="NCBI Taxonomy" id="177437"/>
    <lineage>
        <taxon>Bacteria</taxon>
        <taxon>Pseudomonadati</taxon>
        <taxon>Thermodesulfobacteriota</taxon>
        <taxon>Desulfobacteria</taxon>
        <taxon>Desulfobacterales</taxon>
        <taxon>Desulfobacteraceae</taxon>
        <taxon>Desulforapulum</taxon>
    </lineage>
</organism>
<keyword evidence="3" id="KW-1185">Reference proteome</keyword>
<sequence>MRDRTGIVMTLLILASTQGFWEVLSEGLLVLEDPPGYRSLYGNISMFARTIFWMAGAALTVAGWVAVMKQLPF</sequence>
<dbReference type="HOGENOM" id="CLU_2698565_0_0_7"/>
<dbReference type="EMBL" id="CP001087">
    <property type="protein sequence ID" value="ACN13164.1"/>
    <property type="molecule type" value="Genomic_DNA"/>
</dbReference>
<gene>
    <name evidence="2" type="ordered locus">HRM2_00410</name>
</gene>
<keyword evidence="1" id="KW-1133">Transmembrane helix</keyword>
<evidence type="ECO:0000313" key="3">
    <source>
        <dbReference type="Proteomes" id="UP000000442"/>
    </source>
</evidence>
<name>C0QE47_DESAH</name>